<sequence>MITMPEMARLIVGLFSGPEPHVQKVDLPDPHCLTRTNELLASCMEELPIVVLPPEA</sequence>
<dbReference type="AlphaFoldDB" id="A0A645E4Z2"/>
<name>A0A645E4Z2_9ZZZZ</name>
<evidence type="ECO:0000313" key="1">
    <source>
        <dbReference type="EMBL" id="MPM96575.1"/>
    </source>
</evidence>
<proteinExistence type="predicted"/>
<organism evidence="1">
    <name type="scientific">bioreactor metagenome</name>
    <dbReference type="NCBI Taxonomy" id="1076179"/>
    <lineage>
        <taxon>unclassified sequences</taxon>
        <taxon>metagenomes</taxon>
        <taxon>ecological metagenomes</taxon>
    </lineage>
</organism>
<protein>
    <submittedName>
        <fullName evidence="1">Uncharacterized protein</fullName>
    </submittedName>
</protein>
<accession>A0A645E4Z2</accession>
<dbReference type="EMBL" id="VSSQ01042942">
    <property type="protein sequence ID" value="MPM96575.1"/>
    <property type="molecule type" value="Genomic_DNA"/>
</dbReference>
<comment type="caution">
    <text evidence="1">The sequence shown here is derived from an EMBL/GenBank/DDBJ whole genome shotgun (WGS) entry which is preliminary data.</text>
</comment>
<reference evidence="1" key="1">
    <citation type="submission" date="2019-08" db="EMBL/GenBank/DDBJ databases">
        <authorList>
            <person name="Kucharzyk K."/>
            <person name="Murdoch R.W."/>
            <person name="Higgins S."/>
            <person name="Loffler F."/>
        </authorList>
    </citation>
    <scope>NUCLEOTIDE SEQUENCE</scope>
</reference>
<gene>
    <name evidence="1" type="ORF">SDC9_143739</name>
</gene>